<dbReference type="Proteomes" id="UP001060170">
    <property type="component" value="Chromosome 6"/>
</dbReference>
<dbReference type="EMBL" id="CM045870">
    <property type="protein sequence ID" value="KAI7954216.1"/>
    <property type="molecule type" value="Genomic_DNA"/>
</dbReference>
<protein>
    <submittedName>
        <fullName evidence="1">Uncharacterized protein</fullName>
    </submittedName>
</protein>
<name>A0ACC0EJX3_9BASI</name>
<evidence type="ECO:0000313" key="1">
    <source>
        <dbReference type="EMBL" id="KAI7954216.1"/>
    </source>
</evidence>
<sequence>MNDYLQPLKQYPQTNESSHQFAVRLNPVGMDEQPKRVRQRTLRACDACRKMKIKCMMNSDEPPCEACKLNSRACKFEHIGVKREKPPSLRDVDQLNRRVAQLEAVLIKLRPQIDLSSLPRTSDQAKIMANALQATPANDDPRLNAQTHFGPQSSIKEAEDGHDHEYEEIEHDSEDDEEEDEDEDEEFQSMLKSMGECQLGSCQLMDQVKDSSSGHDNKKSHTLEANFTGLGAEDQHSALIMEYCDNYFRKDIDEYWPVEDLATKLISTYFKFVQPYLPVVHEFEFKHDYQAGLSGRDVEFRSLCYAIFAAASPYSDDPRVLYTPHSENSLHPRQSAGALFAHASLGGHKYPLLDLHGLQSLAVLSSYMLEMSNPLHTCTLVNEFIRRAVAAGAHLEHSTRWNSSFINNQLRKRAFYTLVGVEKHTTSSLGYLNLPQSDLDLASPPLSVDDVTLDLIDKQDKMQPTPEAREKFREGLYSSTQTPAEAAFNSMWSLKQKLQSTRRHMILNQLDLSAQALSSTTSGDDGSSSKTNKNRQLLVLNIGTIISDYMENGMDPMGRWNPSLTSKRDLFATSYCACLLWSSQIRVHLEAVSVYHELAHLCYQSASSILDVMEDLKALGHLQLLRAATPFFLAPVGLFLLWAISQENNPLITADCKANAWIKITRCVDILNILAPVSFLSEKLALKFTAYMDHLREEIHNPTMDTSTSTHTSKKRPFSEIMAKKVEKPTISNLLFSQHPSPTNPNTDAEAGQASVNLKFEDSMKPTESAQFPTWNLGSHPPMVATDQKPTNNQQNHYDPASYSHLQLQNLLLQSGNVPKQPSLDLNHPSIPLPTRKLPPSRPQQLNSEGSFNPSLLGITDFAPILSTFSSSTPVIPQVAAHLQGTTSGQQAYIPMSERLTAVSSSSTVNYVKSGENSVNRHSFDPNFCTVDNLGNNKSNSSSFNSNFIPNNFLNYSNTIPPNSIQPIIPPNQSSHDLQSSRPPRDINTYNPTFFNQNQILNSYVNQTTTTHYNQPNNRTFPPTPLPHPGFSQTQPVNYHPSIGSSISNHYTTRTNTAFPNPQSFNPPSINSNSFSNRDFQNRPNLNQKVSINPNQANHSIPTTDTFNSSNGRNNSLENGSSAYRGSFDHSNPSNNPQLSARSNDMYNGNRVDADQMFSICDTWLF</sequence>
<reference evidence="1 2" key="3">
    <citation type="journal article" date="2022" name="Microbiol. Spectr.">
        <title>Folding features and dynamics of 3D genome architecture in plant fungal pathogens.</title>
        <authorList>
            <person name="Xia C."/>
        </authorList>
    </citation>
    <scope>NUCLEOTIDE SEQUENCE [LARGE SCALE GENOMIC DNA]</scope>
    <source>
        <strain evidence="1 2">93-210</strain>
    </source>
</reference>
<evidence type="ECO:0000313" key="2">
    <source>
        <dbReference type="Proteomes" id="UP001060170"/>
    </source>
</evidence>
<proteinExistence type="predicted"/>
<gene>
    <name evidence="1" type="ORF">MJO28_006763</name>
</gene>
<keyword evidence="2" id="KW-1185">Reference proteome</keyword>
<reference evidence="2" key="2">
    <citation type="journal article" date="2018" name="Mol. Plant Microbe Interact.">
        <title>Genome sequence resources for the wheat stripe rust pathogen (Puccinia striiformis f. sp. tritici) and the barley stripe rust pathogen (Puccinia striiformis f. sp. hordei).</title>
        <authorList>
            <person name="Xia C."/>
            <person name="Wang M."/>
            <person name="Yin C."/>
            <person name="Cornejo O.E."/>
            <person name="Hulbert S.H."/>
            <person name="Chen X."/>
        </authorList>
    </citation>
    <scope>NUCLEOTIDE SEQUENCE [LARGE SCALE GENOMIC DNA]</scope>
    <source>
        <strain evidence="2">93-210</strain>
    </source>
</reference>
<comment type="caution">
    <text evidence="1">The sequence shown here is derived from an EMBL/GenBank/DDBJ whole genome shotgun (WGS) entry which is preliminary data.</text>
</comment>
<organism evidence="1 2">
    <name type="scientific">Puccinia striiformis f. sp. tritici</name>
    <dbReference type="NCBI Taxonomy" id="168172"/>
    <lineage>
        <taxon>Eukaryota</taxon>
        <taxon>Fungi</taxon>
        <taxon>Dikarya</taxon>
        <taxon>Basidiomycota</taxon>
        <taxon>Pucciniomycotina</taxon>
        <taxon>Pucciniomycetes</taxon>
        <taxon>Pucciniales</taxon>
        <taxon>Pucciniaceae</taxon>
        <taxon>Puccinia</taxon>
    </lineage>
</organism>
<accession>A0ACC0EJX3</accession>
<reference evidence="2" key="1">
    <citation type="journal article" date="2018" name="BMC Genomics">
        <title>Genomic insights into host adaptation between the wheat stripe rust pathogen (Puccinia striiformis f. sp. tritici) and the barley stripe rust pathogen (Puccinia striiformis f. sp. hordei).</title>
        <authorList>
            <person name="Xia C."/>
            <person name="Wang M."/>
            <person name="Yin C."/>
            <person name="Cornejo O.E."/>
            <person name="Hulbert S.H."/>
            <person name="Chen X."/>
        </authorList>
    </citation>
    <scope>NUCLEOTIDE SEQUENCE [LARGE SCALE GENOMIC DNA]</scope>
    <source>
        <strain evidence="2">93-210</strain>
    </source>
</reference>